<name>A0A1H1PD84_9CORY</name>
<feature type="transmembrane region" description="Helical" evidence="1">
    <location>
        <begin position="456"/>
        <end position="477"/>
    </location>
</feature>
<dbReference type="GO" id="GO:0006580">
    <property type="term" value="P:ethanolamine metabolic process"/>
    <property type="evidence" value="ECO:0007669"/>
    <property type="project" value="TreeGrafter"/>
</dbReference>
<dbReference type="InterPro" id="IPR032160">
    <property type="entry name" value="DUF4996"/>
</dbReference>
<accession>A0A1H1PD84</accession>
<dbReference type="Gene3D" id="3.20.20.190">
    <property type="entry name" value="Phosphatidylinositol (PI) phosphodiesterase"/>
    <property type="match status" value="1"/>
</dbReference>
<organism evidence="3 4">
    <name type="scientific">Corynebacterium timonense</name>
    <dbReference type="NCBI Taxonomy" id="441500"/>
    <lineage>
        <taxon>Bacteria</taxon>
        <taxon>Bacillati</taxon>
        <taxon>Actinomycetota</taxon>
        <taxon>Actinomycetes</taxon>
        <taxon>Mycobacteriales</taxon>
        <taxon>Corynebacteriaceae</taxon>
        <taxon>Corynebacterium</taxon>
    </lineage>
</organism>
<dbReference type="GO" id="GO:0006644">
    <property type="term" value="P:phospholipid metabolic process"/>
    <property type="evidence" value="ECO:0007669"/>
    <property type="project" value="TreeGrafter"/>
</dbReference>
<dbReference type="EMBL" id="LT629765">
    <property type="protein sequence ID" value="SDS09202.1"/>
    <property type="molecule type" value="Genomic_DNA"/>
</dbReference>
<gene>
    <name evidence="3" type="ORF">SAMN04488539_0989</name>
</gene>
<keyword evidence="1" id="KW-0472">Membrane</keyword>
<dbReference type="InterPro" id="IPR030395">
    <property type="entry name" value="GP_PDE_dom"/>
</dbReference>
<dbReference type="STRING" id="1203190.GCA_000312345_01898"/>
<feature type="domain" description="GP-PDE" evidence="2">
    <location>
        <begin position="25"/>
        <end position="135"/>
    </location>
</feature>
<keyword evidence="4" id="KW-1185">Reference proteome</keyword>
<dbReference type="GO" id="GO:0005886">
    <property type="term" value="C:plasma membrane"/>
    <property type="evidence" value="ECO:0007669"/>
    <property type="project" value="TreeGrafter"/>
</dbReference>
<evidence type="ECO:0000256" key="1">
    <source>
        <dbReference type="SAM" id="Phobius"/>
    </source>
</evidence>
<dbReference type="SUPFAM" id="SSF49785">
    <property type="entry name" value="Galactose-binding domain-like"/>
    <property type="match status" value="1"/>
</dbReference>
<dbReference type="Gene3D" id="2.60.120.260">
    <property type="entry name" value="Galactose-binding domain-like"/>
    <property type="match status" value="1"/>
</dbReference>
<dbReference type="eggNOG" id="COG0584">
    <property type="taxonomic scope" value="Bacteria"/>
</dbReference>
<keyword evidence="1" id="KW-0812">Transmembrane</keyword>
<sequence>MDQTDSRGSDRASTIQLPLGNSPKPWIVAHRGQWRKAPENSIAAFRAAIEDGADILEADIRKTRDGHLVVIHDESVDRTTNGFGNVADLTLAELKQLRLREGLGNGPAPLTGHQIPTLEELLDAVEGHNVLINFDKGWDYREQIYAALAERDMASYGLFKNAPTVAEAVEFMETYPDVYYMHILNNSKAGHIDDFGDTIPHMFEINWDKPKDGEEREIQGTDEFWQKADGQAGIFANAMWTKISGGYTDEASILNPDDGWAYHVSRGADAIQTDDVQAMKYWRDGNDMATYLRGPDTIRVQAEDYVDDSEWYNDTTENECEEPIARPENPVDACNLHGARVIQFIRDGEYWALDVEVPAAGTYNLSMRQSSEREPGARVVVETENHQKRAVDLPNTTHKRNFTVEDLGEFELEEGKNRIMFTFEVPHDDYLSVDWVQADPVPTAQGSTVLSSGSSVGGAVAITIGLIAAVVSLLGAAKYFNLIPGFEQFLP</sequence>
<keyword evidence="1" id="KW-1133">Transmembrane helix</keyword>
<dbReference type="Pfam" id="PF16387">
    <property type="entry name" value="DUF4996"/>
    <property type="match status" value="1"/>
</dbReference>
<protein>
    <submittedName>
        <fullName evidence="3">Glycerophosphoryl diester phosphodiesterase</fullName>
    </submittedName>
</protein>
<evidence type="ECO:0000259" key="2">
    <source>
        <dbReference type="PROSITE" id="PS51704"/>
    </source>
</evidence>
<dbReference type="PROSITE" id="PS51704">
    <property type="entry name" value="GP_PDE"/>
    <property type="match status" value="1"/>
</dbReference>
<evidence type="ECO:0000313" key="3">
    <source>
        <dbReference type="EMBL" id="SDS09202.1"/>
    </source>
</evidence>
<dbReference type="PANTHER" id="PTHR46320">
    <property type="entry name" value="GLYCEROPHOSPHODIESTER PHOSPHODIESTERASE 1"/>
    <property type="match status" value="1"/>
</dbReference>
<evidence type="ECO:0000313" key="4">
    <source>
        <dbReference type="Proteomes" id="UP000182237"/>
    </source>
</evidence>
<dbReference type="InterPro" id="IPR008979">
    <property type="entry name" value="Galactose-bd-like_sf"/>
</dbReference>
<dbReference type="AlphaFoldDB" id="A0A1H1PD84"/>
<dbReference type="Proteomes" id="UP000182237">
    <property type="component" value="Chromosome I"/>
</dbReference>
<dbReference type="InterPro" id="IPR017946">
    <property type="entry name" value="PLC-like_Pdiesterase_TIM-brl"/>
</dbReference>
<dbReference type="SUPFAM" id="SSF51695">
    <property type="entry name" value="PLC-like phosphodiesterases"/>
    <property type="match status" value="1"/>
</dbReference>
<dbReference type="CDD" id="cd08566">
    <property type="entry name" value="GDPD_AtGDE_like"/>
    <property type="match status" value="1"/>
</dbReference>
<dbReference type="PANTHER" id="PTHR46320:SF1">
    <property type="entry name" value="GLYCEROPHOSPHODIESTER PHOSPHODIESTERASE 1"/>
    <property type="match status" value="1"/>
</dbReference>
<dbReference type="GO" id="GO:0008889">
    <property type="term" value="F:glycerophosphodiester phosphodiesterase activity"/>
    <property type="evidence" value="ECO:0007669"/>
    <property type="project" value="TreeGrafter"/>
</dbReference>
<dbReference type="GO" id="GO:0070291">
    <property type="term" value="P:N-acylethanolamine metabolic process"/>
    <property type="evidence" value="ECO:0007669"/>
    <property type="project" value="TreeGrafter"/>
</dbReference>
<dbReference type="Pfam" id="PF03009">
    <property type="entry name" value="GDPD"/>
    <property type="match status" value="1"/>
</dbReference>
<proteinExistence type="predicted"/>
<reference evidence="3 4" key="1">
    <citation type="submission" date="2016-10" db="EMBL/GenBank/DDBJ databases">
        <authorList>
            <person name="de Groot N.N."/>
        </authorList>
    </citation>
    <scope>NUCLEOTIDE SEQUENCE [LARGE SCALE GENOMIC DNA]</scope>
    <source>
        <strain evidence="3 4">DSM 45434</strain>
    </source>
</reference>